<dbReference type="EMBL" id="KB468053">
    <property type="protein sequence ID" value="PCH40178.1"/>
    <property type="molecule type" value="Genomic_DNA"/>
</dbReference>
<dbReference type="SUPFAM" id="SSF52833">
    <property type="entry name" value="Thioredoxin-like"/>
    <property type="match status" value="1"/>
</dbReference>
<organism evidence="3 4">
    <name type="scientific">Wolfiporia cocos (strain MD-104)</name>
    <name type="common">Brown rot fungus</name>
    <dbReference type="NCBI Taxonomy" id="742152"/>
    <lineage>
        <taxon>Eukaryota</taxon>
        <taxon>Fungi</taxon>
        <taxon>Dikarya</taxon>
        <taxon>Basidiomycota</taxon>
        <taxon>Agaricomycotina</taxon>
        <taxon>Agaricomycetes</taxon>
        <taxon>Polyporales</taxon>
        <taxon>Phaeolaceae</taxon>
        <taxon>Wolfiporia</taxon>
    </lineage>
</organism>
<dbReference type="AlphaFoldDB" id="A0A2H3JR02"/>
<dbReference type="PROSITE" id="PS50404">
    <property type="entry name" value="GST_NTER"/>
    <property type="match status" value="1"/>
</dbReference>
<accession>A0A2H3JR02</accession>
<evidence type="ECO:0000256" key="1">
    <source>
        <dbReference type="ARBA" id="ARBA00007409"/>
    </source>
</evidence>
<dbReference type="OMA" id="RDTHEEW"/>
<dbReference type="Proteomes" id="UP000218811">
    <property type="component" value="Unassembled WGS sequence"/>
</dbReference>
<dbReference type="InterPro" id="IPR036249">
    <property type="entry name" value="Thioredoxin-like_sf"/>
</dbReference>
<gene>
    <name evidence="3" type="ORF">WOLCODRAFT_136708</name>
</gene>
<dbReference type="PANTHER" id="PTHR44051:SF8">
    <property type="entry name" value="GLUTATHIONE S-TRANSFERASE GSTA"/>
    <property type="match status" value="1"/>
</dbReference>
<keyword evidence="4" id="KW-1185">Reference proteome</keyword>
<proteinExistence type="inferred from homology"/>
<dbReference type="InterPro" id="IPR036282">
    <property type="entry name" value="Glutathione-S-Trfase_C_sf"/>
</dbReference>
<dbReference type="InterPro" id="IPR054416">
    <property type="entry name" value="GST_UstS-like_C"/>
</dbReference>
<feature type="domain" description="GST N-terminal" evidence="2">
    <location>
        <begin position="7"/>
        <end position="98"/>
    </location>
</feature>
<evidence type="ECO:0000259" key="2">
    <source>
        <dbReference type="PROSITE" id="PS50404"/>
    </source>
</evidence>
<evidence type="ECO:0000313" key="4">
    <source>
        <dbReference type="Proteomes" id="UP000218811"/>
    </source>
</evidence>
<dbReference type="SUPFAM" id="SSF47616">
    <property type="entry name" value="GST C-terminal domain-like"/>
    <property type="match status" value="1"/>
</dbReference>
<dbReference type="OrthoDB" id="4951845at2759"/>
<name>A0A2H3JR02_WOLCO</name>
<dbReference type="STRING" id="742152.A0A2H3JR02"/>
<reference evidence="3 4" key="1">
    <citation type="journal article" date="2012" name="Science">
        <title>The Paleozoic origin of enzymatic lignin decomposition reconstructed from 31 fungal genomes.</title>
        <authorList>
            <person name="Floudas D."/>
            <person name="Binder M."/>
            <person name="Riley R."/>
            <person name="Barry K."/>
            <person name="Blanchette R.A."/>
            <person name="Henrissat B."/>
            <person name="Martinez A.T."/>
            <person name="Otillar R."/>
            <person name="Spatafora J.W."/>
            <person name="Yadav J.S."/>
            <person name="Aerts A."/>
            <person name="Benoit I."/>
            <person name="Boyd A."/>
            <person name="Carlson A."/>
            <person name="Copeland A."/>
            <person name="Coutinho P.M."/>
            <person name="de Vries R.P."/>
            <person name="Ferreira P."/>
            <person name="Findley K."/>
            <person name="Foster B."/>
            <person name="Gaskell J."/>
            <person name="Glotzer D."/>
            <person name="Gorecki P."/>
            <person name="Heitman J."/>
            <person name="Hesse C."/>
            <person name="Hori C."/>
            <person name="Igarashi K."/>
            <person name="Jurgens J.A."/>
            <person name="Kallen N."/>
            <person name="Kersten P."/>
            <person name="Kohler A."/>
            <person name="Kuees U."/>
            <person name="Kumar T.K.A."/>
            <person name="Kuo A."/>
            <person name="LaButti K."/>
            <person name="Larrondo L.F."/>
            <person name="Lindquist E."/>
            <person name="Ling A."/>
            <person name="Lombard V."/>
            <person name="Lucas S."/>
            <person name="Lundell T."/>
            <person name="Martin R."/>
            <person name="McLaughlin D.J."/>
            <person name="Morgenstern I."/>
            <person name="Morin E."/>
            <person name="Murat C."/>
            <person name="Nagy L.G."/>
            <person name="Nolan M."/>
            <person name="Ohm R.A."/>
            <person name="Patyshakuliyeva A."/>
            <person name="Rokas A."/>
            <person name="Ruiz-Duenas F.J."/>
            <person name="Sabat G."/>
            <person name="Salamov A."/>
            <person name="Samejima M."/>
            <person name="Schmutz J."/>
            <person name="Slot J.C."/>
            <person name="St John F."/>
            <person name="Stenlid J."/>
            <person name="Sun H."/>
            <person name="Sun S."/>
            <person name="Syed K."/>
            <person name="Tsang A."/>
            <person name="Wiebenga A."/>
            <person name="Young D."/>
            <person name="Pisabarro A."/>
            <person name="Eastwood D.C."/>
            <person name="Martin F."/>
            <person name="Cullen D."/>
            <person name="Grigoriev I.V."/>
            <person name="Hibbett D.S."/>
        </authorList>
    </citation>
    <scope>NUCLEOTIDE SEQUENCE [LARGE SCALE GENOMIC DNA]</scope>
    <source>
        <strain evidence="3 4">MD-104</strain>
    </source>
</reference>
<comment type="similarity">
    <text evidence="1">Belongs to the GST superfamily.</text>
</comment>
<dbReference type="Pfam" id="PF13409">
    <property type="entry name" value="GST_N_2"/>
    <property type="match status" value="1"/>
</dbReference>
<evidence type="ECO:0000313" key="3">
    <source>
        <dbReference type="EMBL" id="PCH40178.1"/>
    </source>
</evidence>
<dbReference type="Gene3D" id="3.40.30.10">
    <property type="entry name" value="Glutaredoxin"/>
    <property type="match status" value="1"/>
</dbReference>
<dbReference type="PANTHER" id="PTHR44051">
    <property type="entry name" value="GLUTATHIONE S-TRANSFERASE-RELATED"/>
    <property type="match status" value="1"/>
</dbReference>
<dbReference type="Gene3D" id="1.20.1050.10">
    <property type="match status" value="1"/>
</dbReference>
<protein>
    <recommendedName>
        <fullName evidence="2">GST N-terminal domain-containing protein</fullName>
    </recommendedName>
</protein>
<dbReference type="InterPro" id="IPR004045">
    <property type="entry name" value="Glutathione_S-Trfase_N"/>
</dbReference>
<sequence>MITLYDIPSDIKGIAWSPNTWKTRIALQIKGLQFETVWVEYPDIADLCKKIGAAPSGTRADGSPSYTLPVIHDSSTNTVVSESGLIARYLDKTYPNTPILISPETDALHGAFQEVSRFIILPHMSQLMVPPSHAHLHPPSQAYFRRTREISFGQKIEEISPPGAIREALLEKLQGGFTKLAEWLELDGREKLFFTGNRVSHADLSIAGWLIWIKLILGADSPEWLAVKTWNGGRWGRFMEHFEQYEKVW</sequence>
<dbReference type="Pfam" id="PF22041">
    <property type="entry name" value="GST_C_7"/>
    <property type="match status" value="1"/>
</dbReference>